<organism evidence="2 3">
    <name type="scientific">Polyplosphaeria fusca</name>
    <dbReference type="NCBI Taxonomy" id="682080"/>
    <lineage>
        <taxon>Eukaryota</taxon>
        <taxon>Fungi</taxon>
        <taxon>Dikarya</taxon>
        <taxon>Ascomycota</taxon>
        <taxon>Pezizomycotina</taxon>
        <taxon>Dothideomycetes</taxon>
        <taxon>Pleosporomycetidae</taxon>
        <taxon>Pleosporales</taxon>
        <taxon>Tetraplosphaeriaceae</taxon>
        <taxon>Polyplosphaeria</taxon>
    </lineage>
</organism>
<feature type="compositionally biased region" description="Polar residues" evidence="1">
    <location>
        <begin position="646"/>
        <end position="655"/>
    </location>
</feature>
<evidence type="ECO:0000256" key="1">
    <source>
        <dbReference type="SAM" id="MobiDB-lite"/>
    </source>
</evidence>
<feature type="compositionally biased region" description="Polar residues" evidence="1">
    <location>
        <begin position="160"/>
        <end position="169"/>
    </location>
</feature>
<protein>
    <submittedName>
        <fullName evidence="2">Uncharacterized protein</fullName>
    </submittedName>
</protein>
<feature type="compositionally biased region" description="Polar residues" evidence="1">
    <location>
        <begin position="196"/>
        <end position="208"/>
    </location>
</feature>
<gene>
    <name evidence="2" type="ORF">EJ04DRAFT_514373</name>
</gene>
<feature type="compositionally biased region" description="Low complexity" evidence="1">
    <location>
        <begin position="122"/>
        <end position="136"/>
    </location>
</feature>
<feature type="compositionally biased region" description="Low complexity" evidence="1">
    <location>
        <begin position="523"/>
        <end position="539"/>
    </location>
</feature>
<sequence>MENWGDPWADHVDNQPPPKIDDEVKTPPLPVQRAPVVLNGFLDDAGWGNAGQEDGSMAWAPSSVPPSDHATTSVTRVPDPSTTNDDELPNETGHTLKKQSGMFEWNNEGWGDIEQGHEISLTDVVVSESSESTTTVQPDDAGANESPALDASVHDDDFSTRPSTSPSDISHNERLVESPRTSFEDERVVGEGRGPSSETKQQDDSQPLDTGAYPSPEATVKKAPLDEDDFGNFENDHADDSHSECDTASKADSAVNVRAPAKSETTSGSAVAPIARGAPLTTGLAVPLDQSLIDQLFPASKPTADLAEALEDPIHSTSARKAWYRLTRKQTLREFNNGGNDDNYVRINWANSQVRKDVAKIVGRWSSEDRVSGRGHGPGGMFNWDRAGSGPDPTALHTHLRKKSAMAANLTKSAMQTVQPLSTEVPAAFTWSTPTATTGPWKEDGGRSVSSPVTVKHDAASKIQGQHARTASAELTKEIPAKIVHSSSTSNWGFEEVDIPASLAPTGPASNVSTFVSPPPTASAPSSSSSRHEAAASSSMNLWNDSDVPGSTATVGSQTPPLASTEYEWGEMIGSPTAPSPPSPSQASSPPSSVVQTPVRTIPVAASTETPASINSSPFGPLGPSPSAQAAAAKGSNPLVRLRGTVSPTSSNFKFNSFVPESVEQGPVGPGLLKKRTDSKSPSRTLKTNTDVAINAESLGGSLGGVDDEMPASESPISKPTTAEANPVSQEIATTPSDLDFSIFESGPPAALPHAEPAHKSLDPTDPWSIFDTPAPPPQPEPTPFVRPPARSATPPSMQPLTGATNAAQRRKVEEDEIIQNILSGLPDLAYMLRR</sequence>
<dbReference type="AlphaFoldDB" id="A0A9P4QSL3"/>
<feature type="compositionally biased region" description="Pro residues" evidence="1">
    <location>
        <begin position="774"/>
        <end position="787"/>
    </location>
</feature>
<accession>A0A9P4QSL3</accession>
<evidence type="ECO:0000313" key="2">
    <source>
        <dbReference type="EMBL" id="KAF2731705.1"/>
    </source>
</evidence>
<feature type="compositionally biased region" description="Polar residues" evidence="1">
    <location>
        <begin position="540"/>
        <end position="562"/>
    </location>
</feature>
<comment type="caution">
    <text evidence="2">The sequence shown here is derived from an EMBL/GenBank/DDBJ whole genome shotgun (WGS) entry which is preliminary data.</text>
</comment>
<proteinExistence type="predicted"/>
<feature type="compositionally biased region" description="Low complexity" evidence="1">
    <location>
        <begin position="616"/>
        <end position="627"/>
    </location>
</feature>
<dbReference type="Proteomes" id="UP000799444">
    <property type="component" value="Unassembled WGS sequence"/>
</dbReference>
<feature type="region of interest" description="Disordered" evidence="1">
    <location>
        <begin position="508"/>
        <end position="812"/>
    </location>
</feature>
<feature type="compositionally biased region" description="Polar residues" evidence="1">
    <location>
        <begin position="682"/>
        <end position="692"/>
    </location>
</feature>
<feature type="compositionally biased region" description="Basic and acidic residues" evidence="1">
    <location>
        <begin position="170"/>
        <end position="190"/>
    </location>
</feature>
<evidence type="ECO:0000313" key="3">
    <source>
        <dbReference type="Proteomes" id="UP000799444"/>
    </source>
</evidence>
<feature type="compositionally biased region" description="Low complexity" evidence="1">
    <location>
        <begin position="585"/>
        <end position="598"/>
    </location>
</feature>
<dbReference type="EMBL" id="ML996190">
    <property type="protein sequence ID" value="KAF2731705.1"/>
    <property type="molecule type" value="Genomic_DNA"/>
</dbReference>
<feature type="compositionally biased region" description="Basic and acidic residues" evidence="1">
    <location>
        <begin position="8"/>
        <end position="25"/>
    </location>
</feature>
<keyword evidence="3" id="KW-1185">Reference proteome</keyword>
<feature type="compositionally biased region" description="Polar residues" evidence="1">
    <location>
        <begin position="794"/>
        <end position="808"/>
    </location>
</feature>
<reference evidence="2" key="1">
    <citation type="journal article" date="2020" name="Stud. Mycol.">
        <title>101 Dothideomycetes genomes: a test case for predicting lifestyles and emergence of pathogens.</title>
        <authorList>
            <person name="Haridas S."/>
            <person name="Albert R."/>
            <person name="Binder M."/>
            <person name="Bloem J."/>
            <person name="Labutti K."/>
            <person name="Salamov A."/>
            <person name="Andreopoulos B."/>
            <person name="Baker S."/>
            <person name="Barry K."/>
            <person name="Bills G."/>
            <person name="Bluhm B."/>
            <person name="Cannon C."/>
            <person name="Castanera R."/>
            <person name="Culley D."/>
            <person name="Daum C."/>
            <person name="Ezra D."/>
            <person name="Gonzalez J."/>
            <person name="Henrissat B."/>
            <person name="Kuo A."/>
            <person name="Liang C."/>
            <person name="Lipzen A."/>
            <person name="Lutzoni F."/>
            <person name="Magnuson J."/>
            <person name="Mondo S."/>
            <person name="Nolan M."/>
            <person name="Ohm R."/>
            <person name="Pangilinan J."/>
            <person name="Park H.-J."/>
            <person name="Ramirez L."/>
            <person name="Alfaro M."/>
            <person name="Sun H."/>
            <person name="Tritt A."/>
            <person name="Yoshinaga Y."/>
            <person name="Zwiers L.-H."/>
            <person name="Turgeon B."/>
            <person name="Goodwin S."/>
            <person name="Spatafora J."/>
            <person name="Crous P."/>
            <person name="Grigoriev I."/>
        </authorList>
    </citation>
    <scope>NUCLEOTIDE SEQUENCE</scope>
    <source>
        <strain evidence="2">CBS 125425</strain>
    </source>
</reference>
<name>A0A9P4QSL3_9PLEO</name>
<feature type="region of interest" description="Disordered" evidence="1">
    <location>
        <begin position="43"/>
        <end position="270"/>
    </location>
</feature>
<feature type="region of interest" description="Disordered" evidence="1">
    <location>
        <begin position="431"/>
        <end position="452"/>
    </location>
</feature>
<feature type="region of interest" description="Disordered" evidence="1">
    <location>
        <begin position="1"/>
        <end position="29"/>
    </location>
</feature>
<feature type="compositionally biased region" description="Polar residues" evidence="1">
    <location>
        <begin position="715"/>
        <end position="737"/>
    </location>
</feature>
<feature type="compositionally biased region" description="Polar residues" evidence="1">
    <location>
        <begin position="69"/>
        <end position="83"/>
    </location>
</feature>
<dbReference type="OrthoDB" id="3941134at2759"/>
<feature type="compositionally biased region" description="Basic and acidic residues" evidence="1">
    <location>
        <begin position="234"/>
        <end position="249"/>
    </location>
</feature>